<name>A0A6J5NRZ3_9CAUD</name>
<protein>
    <submittedName>
        <fullName evidence="1">Uncharacterized protein</fullName>
    </submittedName>
</protein>
<organism evidence="1">
    <name type="scientific">uncultured Caudovirales phage</name>
    <dbReference type="NCBI Taxonomy" id="2100421"/>
    <lineage>
        <taxon>Viruses</taxon>
        <taxon>Duplodnaviria</taxon>
        <taxon>Heunggongvirae</taxon>
        <taxon>Uroviricota</taxon>
        <taxon>Caudoviricetes</taxon>
        <taxon>Peduoviridae</taxon>
        <taxon>Maltschvirus</taxon>
        <taxon>Maltschvirus maltsch</taxon>
    </lineage>
</organism>
<proteinExistence type="predicted"/>
<accession>A0A6J5NRZ3</accession>
<gene>
    <name evidence="1" type="ORF">UFOVP776_44</name>
</gene>
<evidence type="ECO:0000313" key="1">
    <source>
        <dbReference type="EMBL" id="CAB4161787.1"/>
    </source>
</evidence>
<sequence>MTPECPDGLIEFACEVEGVDLVCFLEYSPAEIGSKDSFGLAYEPDQDESMDLVNAYITGTDVDIAHLLMQSLVDHITATAMEKLK</sequence>
<dbReference type="EMBL" id="LR796724">
    <property type="protein sequence ID" value="CAB4161787.1"/>
    <property type="molecule type" value="Genomic_DNA"/>
</dbReference>
<reference evidence="1" key="1">
    <citation type="submission" date="2020-04" db="EMBL/GenBank/DDBJ databases">
        <authorList>
            <person name="Chiriac C."/>
            <person name="Salcher M."/>
            <person name="Ghai R."/>
            <person name="Kavagutti S V."/>
        </authorList>
    </citation>
    <scope>NUCLEOTIDE SEQUENCE</scope>
</reference>